<feature type="region of interest" description="Disordered" evidence="1">
    <location>
        <begin position="242"/>
        <end position="337"/>
    </location>
</feature>
<keyword evidence="3" id="KW-1185">Reference proteome</keyword>
<name>A0ABR3SW82_9PEZI</name>
<feature type="compositionally biased region" description="Low complexity" evidence="1">
    <location>
        <begin position="178"/>
        <end position="207"/>
    </location>
</feature>
<dbReference type="EMBL" id="JAJVDC020000041">
    <property type="protein sequence ID" value="KAL1631167.1"/>
    <property type="molecule type" value="Genomic_DNA"/>
</dbReference>
<organism evidence="2 3">
    <name type="scientific">Neofusicoccum ribis</name>
    <dbReference type="NCBI Taxonomy" id="45134"/>
    <lineage>
        <taxon>Eukaryota</taxon>
        <taxon>Fungi</taxon>
        <taxon>Dikarya</taxon>
        <taxon>Ascomycota</taxon>
        <taxon>Pezizomycotina</taxon>
        <taxon>Dothideomycetes</taxon>
        <taxon>Dothideomycetes incertae sedis</taxon>
        <taxon>Botryosphaeriales</taxon>
        <taxon>Botryosphaeriaceae</taxon>
        <taxon>Neofusicoccum</taxon>
    </lineage>
</organism>
<reference evidence="2 3" key="1">
    <citation type="submission" date="2024-02" db="EMBL/GenBank/DDBJ databases">
        <title>De novo assembly and annotation of 12 fungi associated with fruit tree decline syndrome in Ontario, Canada.</title>
        <authorList>
            <person name="Sulman M."/>
            <person name="Ellouze W."/>
            <person name="Ilyukhin E."/>
        </authorList>
    </citation>
    <scope>NUCLEOTIDE SEQUENCE [LARGE SCALE GENOMIC DNA]</scope>
    <source>
        <strain evidence="2 3">M1-105</strain>
    </source>
</reference>
<comment type="caution">
    <text evidence="2">The sequence shown here is derived from an EMBL/GenBank/DDBJ whole genome shotgun (WGS) entry which is preliminary data.</text>
</comment>
<evidence type="ECO:0000313" key="3">
    <source>
        <dbReference type="Proteomes" id="UP001521116"/>
    </source>
</evidence>
<feature type="compositionally biased region" description="Basic and acidic residues" evidence="1">
    <location>
        <begin position="94"/>
        <end position="111"/>
    </location>
</feature>
<sequence length="511" mass="56586">MGSPVEDPADATFSDTDDEYKRAASAPVIDSDKEPLLTAQERNRHHLPQRASDGQGSSIEEDETKLRWPVRHYSASSDPLTRDRRIKRLGTFIDKAKEKGTTRREPLRKPSDGGSVRRVRTAPTPVRRRSSNLLWLTRPRSRDSGAESILRRVGHHIKARSQPEGDSPIKTPSEEEPSGSSRSAPEVPAAKSSSSSPGPRGPSPASGNDAITPDEDLDRKSSPTGLDRVNTKLEEWTFAARECTAQDTSRSHPHFRPYVEVFQDDDEPQFNMEDDDSLFMAPPNSERPTPNTSTWSSRRASEVETDSSNASSPSPNRSYSLFTCSSEGQHEPDDEDEDDVFARRGHINSHTPLIIPSGYYSPRPNKLFTFADRFDPLPRSLSNLSNTSDMSENATSLLTNHRDSIDERDQDEIELPVGNPWSHRDSVAIAKERIRKKHLSNESGEAFVGGVGILKGVRRGDVERTAPLAIPRMQQITFMGALSPILDSSPPNAGNLEIEDDLKIDDLAGRA</sequence>
<accession>A0ABR3SW82</accession>
<evidence type="ECO:0000256" key="1">
    <source>
        <dbReference type="SAM" id="MobiDB-lite"/>
    </source>
</evidence>
<feature type="compositionally biased region" description="Acidic residues" evidence="1">
    <location>
        <begin position="262"/>
        <end position="277"/>
    </location>
</feature>
<proteinExistence type="predicted"/>
<feature type="compositionally biased region" description="Low complexity" evidence="1">
    <location>
        <begin position="307"/>
        <end position="320"/>
    </location>
</feature>
<feature type="region of interest" description="Disordered" evidence="1">
    <location>
        <begin position="1"/>
        <end position="229"/>
    </location>
</feature>
<dbReference type="Proteomes" id="UP001521116">
    <property type="component" value="Unassembled WGS sequence"/>
</dbReference>
<gene>
    <name evidence="2" type="ORF">SLS56_004556</name>
</gene>
<protein>
    <submittedName>
        <fullName evidence="2">Uncharacterized protein</fullName>
    </submittedName>
</protein>
<evidence type="ECO:0000313" key="2">
    <source>
        <dbReference type="EMBL" id="KAL1631167.1"/>
    </source>
</evidence>
<feature type="compositionally biased region" description="Polar residues" evidence="1">
    <location>
        <begin position="286"/>
        <end position="298"/>
    </location>
</feature>